<protein>
    <submittedName>
        <fullName evidence="2">Uncharacterized protein</fullName>
    </submittedName>
</protein>
<dbReference type="Proteomes" id="UP000221734">
    <property type="component" value="Chromosome Kuenenia_stuttgartiensis_MBR1"/>
</dbReference>
<accession>Q1PZF9</accession>
<evidence type="ECO:0000313" key="3">
    <source>
        <dbReference type="EMBL" id="QII10162.1"/>
    </source>
</evidence>
<dbReference type="RefSeq" id="WP_099324723.1">
    <property type="nucleotide sequence ID" value="NZ_CP049055.1"/>
</dbReference>
<evidence type="ECO:0000256" key="1">
    <source>
        <dbReference type="SAM" id="MobiDB-lite"/>
    </source>
</evidence>
<evidence type="ECO:0000313" key="6">
    <source>
        <dbReference type="Proteomes" id="UP000501926"/>
    </source>
</evidence>
<reference evidence="5" key="3">
    <citation type="submission" date="2017-10" db="EMBL/GenBank/DDBJ databases">
        <authorList>
            <person name="Frank J."/>
        </authorList>
    </citation>
    <scope>NUCLEOTIDE SEQUENCE [LARGE SCALE GENOMIC DNA]</scope>
</reference>
<feature type="region of interest" description="Disordered" evidence="1">
    <location>
        <begin position="30"/>
        <end position="56"/>
    </location>
</feature>
<dbReference type="AlphaFoldDB" id="Q1PZF9"/>
<evidence type="ECO:0000313" key="5">
    <source>
        <dbReference type="Proteomes" id="UP000221734"/>
    </source>
</evidence>
<reference evidence="3 6" key="5">
    <citation type="submission" date="2020-02" db="EMBL/GenBank/DDBJ databases">
        <title>Newly sequenced genome of strain CSTR1 showed variability in Candidatus Kuenenia stuttgartiensis genomes.</title>
        <authorList>
            <person name="Ding C."/>
            <person name="Adrian L."/>
        </authorList>
    </citation>
    <scope>NUCLEOTIDE SEQUENCE [LARGE SCALE GENOMIC DNA]</scope>
    <source>
        <strain evidence="3 6">CSTR1</strain>
    </source>
</reference>
<organism evidence="2">
    <name type="scientific">Kuenenia stuttgartiensis</name>
    <dbReference type="NCBI Taxonomy" id="174633"/>
    <lineage>
        <taxon>Bacteria</taxon>
        <taxon>Pseudomonadati</taxon>
        <taxon>Planctomycetota</taxon>
        <taxon>Candidatus Brocadiia</taxon>
        <taxon>Candidatus Brocadiales</taxon>
        <taxon>Candidatus Brocadiaceae</taxon>
        <taxon>Candidatus Kuenenia</taxon>
    </lineage>
</organism>
<dbReference type="EMBL" id="CT573072">
    <property type="protein sequence ID" value="CAJ72462.1"/>
    <property type="molecule type" value="Genomic_DNA"/>
</dbReference>
<sequence>MLNALARIGDNTNVVANAAALVPHYNPKKEAARKMAQVQSSSQSDKSNISDKEEKDLPHMVKFKFKDGDAIHNLKHSIDFVA</sequence>
<reference evidence="2" key="2">
    <citation type="submission" date="2006-01" db="EMBL/GenBank/DDBJ databases">
        <authorList>
            <person name="Genoscope"/>
        </authorList>
    </citation>
    <scope>NUCLEOTIDE SEQUENCE</scope>
</reference>
<dbReference type="EMBL" id="CP049055">
    <property type="protein sequence ID" value="QII10162.1"/>
    <property type="molecule type" value="Genomic_DNA"/>
</dbReference>
<reference evidence="4" key="4">
    <citation type="submission" date="2017-10" db="EMBL/GenBank/DDBJ databases">
        <authorList>
            <person name="Banno H."/>
            <person name="Chua N.-H."/>
        </authorList>
    </citation>
    <scope>NUCLEOTIDE SEQUENCE [LARGE SCALE GENOMIC DNA]</scope>
    <source>
        <strain evidence="4">Kuenenia_mbr1_ru-nijmegen</strain>
    </source>
</reference>
<dbReference type="Proteomes" id="UP000501926">
    <property type="component" value="Chromosome"/>
</dbReference>
<evidence type="ECO:0000313" key="4">
    <source>
        <dbReference type="EMBL" id="SOH03970.1"/>
    </source>
</evidence>
<proteinExistence type="predicted"/>
<dbReference type="EMBL" id="LT934425">
    <property type="protein sequence ID" value="SOH03970.1"/>
    <property type="molecule type" value="Genomic_DNA"/>
</dbReference>
<dbReference type="KEGG" id="kst:KSMBR1_1471"/>
<keyword evidence="5" id="KW-1185">Reference proteome</keyword>
<reference evidence="2" key="1">
    <citation type="journal article" date="2006" name="Nature">
        <title>Deciphering the evolution and metabolism of an anammox bacterium from a community genome.</title>
        <authorList>
            <person name="Strous M."/>
            <person name="Pelletier E."/>
            <person name="Mangenot S."/>
            <person name="Rattei T."/>
            <person name="Lehner A."/>
            <person name="Taylor M.W."/>
            <person name="Horn M."/>
            <person name="Daims H."/>
            <person name="Bartol-Mavel D."/>
            <person name="Wincker P."/>
            <person name="Barbe V."/>
            <person name="Fonknechten N."/>
            <person name="Vallenet D."/>
            <person name="Segurens B."/>
            <person name="Schenowitz-Truong C."/>
            <person name="Medigue C."/>
            <person name="Collingro A."/>
            <person name="Snel B."/>
            <person name="Dutilh B.E."/>
            <person name="OpDenCamp H.J.M."/>
            <person name="vanDerDrift C."/>
            <person name="Cirpus I."/>
            <person name="vanDePas-Schoonen K.T."/>
            <person name="Harhangi H.R."/>
            <person name="vanNiftrik L."/>
            <person name="Schmid M."/>
            <person name="Keltjens J."/>
            <person name="vanDeVossenberg J."/>
            <person name="Kartal B."/>
            <person name="Meier H."/>
            <person name="Frishman D."/>
            <person name="Huynen M.A."/>
            <person name="Mewes H."/>
            <person name="Weissenbach J."/>
            <person name="Jetten M.S.M."/>
            <person name="Wagner M."/>
            <person name="LePaslier D."/>
        </authorList>
    </citation>
    <scope>NUCLEOTIDE SEQUENCE</scope>
</reference>
<evidence type="ECO:0000313" key="2">
    <source>
        <dbReference type="EMBL" id="CAJ72462.1"/>
    </source>
</evidence>
<gene>
    <name evidence="3" type="ORF">KsCSTR_07830</name>
    <name evidence="4" type="ORF">KSMBR1_1471</name>
    <name evidence="2" type="ORF">kustd1717</name>
</gene>
<name>Q1PZF9_KUEST</name>